<evidence type="ECO:0000256" key="1">
    <source>
        <dbReference type="SAM" id="MobiDB-lite"/>
    </source>
</evidence>
<organism evidence="2 3">
    <name type="scientific">Streptomyces afghaniensis 772</name>
    <dbReference type="NCBI Taxonomy" id="1283301"/>
    <lineage>
        <taxon>Bacteria</taxon>
        <taxon>Bacillati</taxon>
        <taxon>Actinomycetota</taxon>
        <taxon>Actinomycetes</taxon>
        <taxon>Kitasatosporales</taxon>
        <taxon>Streptomycetaceae</taxon>
        <taxon>Streptomyces</taxon>
    </lineage>
</organism>
<feature type="region of interest" description="Disordered" evidence="1">
    <location>
        <begin position="1"/>
        <end position="38"/>
    </location>
</feature>
<comment type="caution">
    <text evidence="2">The sequence shown here is derived from an EMBL/GenBank/DDBJ whole genome shotgun (WGS) entry which is preliminary data.</text>
</comment>
<dbReference type="HOGENOM" id="CLU_3333322_0_0_11"/>
<proteinExistence type="predicted"/>
<reference evidence="2 3" key="1">
    <citation type="submission" date="2013-02" db="EMBL/GenBank/DDBJ databases">
        <title>Draft Genome Sequence of Streptomyces afghaniensis, Which Produces Compounds of the Julimycin B-Complex.</title>
        <authorList>
            <person name="Gruening B.A."/>
            <person name="Praeg A."/>
            <person name="Erxleben A."/>
            <person name="Guenther S."/>
            <person name="Fiedler H.-P."/>
            <person name="Goodfellow M."/>
            <person name="Mueller M."/>
        </authorList>
    </citation>
    <scope>NUCLEOTIDE SEQUENCE [LARGE SCALE GENOMIC DNA]</scope>
    <source>
        <strain evidence="2 3">772</strain>
    </source>
</reference>
<keyword evidence="3" id="KW-1185">Reference proteome</keyword>
<name>S4MUF0_9ACTN</name>
<sequence>MLGPKFLRGSGGDPQDSSARPNQGRRKYVMPIELLLSS</sequence>
<gene>
    <name evidence="2" type="ORF">STAFG_3652</name>
</gene>
<protein>
    <submittedName>
        <fullName evidence="2">Uncharacterized protein</fullName>
    </submittedName>
</protein>
<dbReference type="AlphaFoldDB" id="S4MUF0"/>
<accession>S4MUF0</accession>
<dbReference type="Proteomes" id="UP000015001">
    <property type="component" value="Unassembled WGS sequence"/>
</dbReference>
<dbReference type="EMBL" id="AOPY01001425">
    <property type="protein sequence ID" value="EPJ39310.1"/>
    <property type="molecule type" value="Genomic_DNA"/>
</dbReference>
<evidence type="ECO:0000313" key="2">
    <source>
        <dbReference type="EMBL" id="EPJ39310.1"/>
    </source>
</evidence>
<evidence type="ECO:0000313" key="3">
    <source>
        <dbReference type="Proteomes" id="UP000015001"/>
    </source>
</evidence>